<dbReference type="InterPro" id="IPR019734">
    <property type="entry name" value="TPR_rpt"/>
</dbReference>
<dbReference type="InterPro" id="IPR050736">
    <property type="entry name" value="Sensor_HK_Regulatory"/>
</dbReference>
<keyword evidence="5 12" id="KW-0418">Kinase</keyword>
<keyword evidence="3" id="KW-0597">Phosphoprotein</keyword>
<feature type="chain" id="PRO_5030116347" description="histidine kinase" evidence="10">
    <location>
        <begin position="22"/>
        <end position="668"/>
    </location>
</feature>
<evidence type="ECO:0000313" key="12">
    <source>
        <dbReference type="EMBL" id="TYK32635.1"/>
    </source>
</evidence>
<keyword evidence="10" id="KW-0732">Signal</keyword>
<evidence type="ECO:0000256" key="3">
    <source>
        <dbReference type="ARBA" id="ARBA00022553"/>
    </source>
</evidence>
<evidence type="ECO:0000256" key="4">
    <source>
        <dbReference type="ARBA" id="ARBA00022679"/>
    </source>
</evidence>
<evidence type="ECO:0000259" key="11">
    <source>
        <dbReference type="PROSITE" id="PS50109"/>
    </source>
</evidence>
<keyword evidence="9" id="KW-0472">Membrane</keyword>
<keyword evidence="7" id="KW-0802">TPR repeat</keyword>
<evidence type="ECO:0000256" key="6">
    <source>
        <dbReference type="ARBA" id="ARBA00023012"/>
    </source>
</evidence>
<dbReference type="Gene3D" id="3.30.565.10">
    <property type="entry name" value="Histidine kinase-like ATPase, C-terminal domain"/>
    <property type="match status" value="1"/>
</dbReference>
<evidence type="ECO:0000256" key="10">
    <source>
        <dbReference type="SAM" id="SignalP"/>
    </source>
</evidence>
<dbReference type="SUPFAM" id="SSF47384">
    <property type="entry name" value="Homodimeric domain of signal transducing histidine kinase"/>
    <property type="match status" value="1"/>
</dbReference>
<dbReference type="AlphaFoldDB" id="A0A5D3ER13"/>
<protein>
    <recommendedName>
        <fullName evidence="2">histidine kinase</fullName>
        <ecNumber evidence="2">2.7.13.3</ecNumber>
    </recommendedName>
</protein>
<dbReference type="GO" id="GO:0000155">
    <property type="term" value="F:phosphorelay sensor kinase activity"/>
    <property type="evidence" value="ECO:0007669"/>
    <property type="project" value="InterPro"/>
</dbReference>
<dbReference type="PANTHER" id="PTHR43711:SF31">
    <property type="entry name" value="HISTIDINE KINASE"/>
    <property type="match status" value="1"/>
</dbReference>
<dbReference type="InterPro" id="IPR003594">
    <property type="entry name" value="HATPase_dom"/>
</dbReference>
<dbReference type="PANTHER" id="PTHR43711">
    <property type="entry name" value="TWO-COMPONENT HISTIDINE KINASE"/>
    <property type="match status" value="1"/>
</dbReference>
<keyword evidence="9" id="KW-0812">Transmembrane</keyword>
<dbReference type="PROSITE" id="PS50109">
    <property type="entry name" value="HIS_KIN"/>
    <property type="match status" value="1"/>
</dbReference>
<evidence type="ECO:0000256" key="8">
    <source>
        <dbReference type="SAM" id="Coils"/>
    </source>
</evidence>
<keyword evidence="4" id="KW-0808">Transferase</keyword>
<evidence type="ECO:0000256" key="1">
    <source>
        <dbReference type="ARBA" id="ARBA00000085"/>
    </source>
</evidence>
<keyword evidence="8" id="KW-0175">Coiled coil</keyword>
<evidence type="ECO:0000256" key="5">
    <source>
        <dbReference type="ARBA" id="ARBA00022777"/>
    </source>
</evidence>
<gene>
    <name evidence="12" type="ORF">FNJ60_11100</name>
</gene>
<evidence type="ECO:0000256" key="9">
    <source>
        <dbReference type="SAM" id="Phobius"/>
    </source>
</evidence>
<accession>A0A5D3ER13</accession>
<reference evidence="12 13" key="1">
    <citation type="submission" date="2019-07" db="EMBL/GenBank/DDBJ databases">
        <title>Draft Genome Sequences of Bacteroides pyogenes Strains Isolated from the Uterus Holstein Dairy Cows with Metritis.</title>
        <authorList>
            <person name="Cunha F."/>
            <person name="Galvao K.N."/>
            <person name="Jeon S.J."/>
            <person name="Jeong K.C."/>
        </authorList>
    </citation>
    <scope>NUCLEOTIDE SEQUENCE [LARGE SCALE GENOMIC DNA]</scope>
    <source>
        <strain evidence="12 13">KG-31</strain>
    </source>
</reference>
<dbReference type="Pfam" id="PF02518">
    <property type="entry name" value="HATPase_c"/>
    <property type="match status" value="1"/>
</dbReference>
<dbReference type="InterPro" id="IPR011990">
    <property type="entry name" value="TPR-like_helical_dom_sf"/>
</dbReference>
<dbReference type="EC" id="2.7.13.3" evidence="2"/>
<keyword evidence="13" id="KW-1185">Reference proteome</keyword>
<dbReference type="InterPro" id="IPR036890">
    <property type="entry name" value="HATPase_C_sf"/>
</dbReference>
<dbReference type="InterPro" id="IPR036097">
    <property type="entry name" value="HisK_dim/P_sf"/>
</dbReference>
<comment type="caution">
    <text evidence="12">The sequence shown here is derived from an EMBL/GenBank/DDBJ whole genome shotgun (WGS) entry which is preliminary data.</text>
</comment>
<dbReference type="SUPFAM" id="SSF55874">
    <property type="entry name" value="ATPase domain of HSP90 chaperone/DNA topoisomerase II/histidine kinase"/>
    <property type="match status" value="1"/>
</dbReference>
<dbReference type="SUPFAM" id="SSF48452">
    <property type="entry name" value="TPR-like"/>
    <property type="match status" value="2"/>
</dbReference>
<keyword evidence="9" id="KW-1133">Transmembrane helix</keyword>
<evidence type="ECO:0000313" key="13">
    <source>
        <dbReference type="Proteomes" id="UP000324383"/>
    </source>
</evidence>
<organism evidence="12 13">
    <name type="scientific">Bacteroides pyogenes</name>
    <dbReference type="NCBI Taxonomy" id="310300"/>
    <lineage>
        <taxon>Bacteria</taxon>
        <taxon>Pseudomonadati</taxon>
        <taxon>Bacteroidota</taxon>
        <taxon>Bacteroidia</taxon>
        <taxon>Bacteroidales</taxon>
        <taxon>Bacteroidaceae</taxon>
        <taxon>Bacteroides</taxon>
    </lineage>
</organism>
<proteinExistence type="predicted"/>
<evidence type="ECO:0000256" key="2">
    <source>
        <dbReference type="ARBA" id="ARBA00012438"/>
    </source>
</evidence>
<feature type="coiled-coil region" evidence="8">
    <location>
        <begin position="363"/>
        <end position="444"/>
    </location>
</feature>
<dbReference type="Proteomes" id="UP000324383">
    <property type="component" value="Unassembled WGS sequence"/>
</dbReference>
<evidence type="ECO:0000256" key="7">
    <source>
        <dbReference type="PROSITE-ProRule" id="PRU00339"/>
    </source>
</evidence>
<feature type="signal peptide" evidence="10">
    <location>
        <begin position="1"/>
        <end position="21"/>
    </location>
</feature>
<sequence length="668" mass="77407">MFRLLLGCFLLFIFCAVSVNAQKEAKTFNVSPELYAYYQYCQEHLTHPSVMNMADTLFHMAERLQDKRMQAVALSTQLDYHYYQSSDEDSVIYYTNKVKLFSKRTRQPKYYYFAWGNRLILYYLKTGRSNIALYEAEKMLKEAQKEDSKIGLLYCYNVMSQIYTIKKMKTMAFEWRMKEIELTEKYKLENYNITNTYIQLADYYVEQHQQERALEALTKASGYSNSAVHKVWLQLAYVNYYSAFGELQKAGKVLKECKKMFEQDQRLKSLKKGLYHTEYIYYQKTGQFPKALEAAEKQRLEESNLGEHVQSSNHYRSKGEIYSRMGHFDTAVDYFKKYMEAEDSLKTANERLASSEFATLLNVELLNAEKKELMLQAQKKEIRTKTGIAALLSILLGIVFFFLYRENRLNRRLKSSERELKLKNEELIVSREEVRKARDRAEAESRMKTTFIKSMSHEIRTPLNSIVGFSEVLSDRYKDDMETAEFAEIIKTNSKVLLRLITDVLALSELDQHDKLPTDIRTDINAACLQAAETAKTCKNKEVSVSLQPLKDNLFILSNPERITQLLSGLVRNAAKFTKSGNINISYAELPEAQKLRIYITDTGIGIPEEEQEEVFERFYKVNPFSQGTGLGLSICRNIAEKLGGSLQVDSSYTGGCRMVLTLPLVYA</sequence>
<dbReference type="PRINTS" id="PR00344">
    <property type="entry name" value="BCTRLSENSOR"/>
</dbReference>
<dbReference type="Gene3D" id="1.10.287.130">
    <property type="match status" value="1"/>
</dbReference>
<dbReference type="EMBL" id="VKLW01000026">
    <property type="protein sequence ID" value="TYK32635.1"/>
    <property type="molecule type" value="Genomic_DNA"/>
</dbReference>
<dbReference type="CDD" id="cd00082">
    <property type="entry name" value="HisKA"/>
    <property type="match status" value="1"/>
</dbReference>
<feature type="transmembrane region" description="Helical" evidence="9">
    <location>
        <begin position="386"/>
        <end position="404"/>
    </location>
</feature>
<dbReference type="SMART" id="SM00388">
    <property type="entry name" value="HisKA"/>
    <property type="match status" value="1"/>
</dbReference>
<dbReference type="Pfam" id="PF00512">
    <property type="entry name" value="HisKA"/>
    <property type="match status" value="1"/>
</dbReference>
<dbReference type="Gene3D" id="1.25.40.10">
    <property type="entry name" value="Tetratricopeptide repeat domain"/>
    <property type="match status" value="1"/>
</dbReference>
<name>A0A5D3ER13_9BACE</name>
<dbReference type="InterPro" id="IPR003661">
    <property type="entry name" value="HisK_dim/P_dom"/>
</dbReference>
<dbReference type="SMART" id="SM00387">
    <property type="entry name" value="HATPase_c"/>
    <property type="match status" value="1"/>
</dbReference>
<dbReference type="CDD" id="cd00075">
    <property type="entry name" value="HATPase"/>
    <property type="match status" value="1"/>
</dbReference>
<comment type="catalytic activity">
    <reaction evidence="1">
        <text>ATP + protein L-histidine = ADP + protein N-phospho-L-histidine.</text>
        <dbReference type="EC" id="2.7.13.3"/>
    </reaction>
</comment>
<dbReference type="InterPro" id="IPR004358">
    <property type="entry name" value="Sig_transdc_His_kin-like_C"/>
</dbReference>
<dbReference type="InterPro" id="IPR005467">
    <property type="entry name" value="His_kinase_dom"/>
</dbReference>
<feature type="repeat" description="TPR" evidence="7">
    <location>
        <begin position="312"/>
        <end position="345"/>
    </location>
</feature>
<dbReference type="PROSITE" id="PS50005">
    <property type="entry name" value="TPR"/>
    <property type="match status" value="1"/>
</dbReference>
<dbReference type="RefSeq" id="WP_148727521.1">
    <property type="nucleotide sequence ID" value="NZ_CP197398.1"/>
</dbReference>
<keyword evidence="6" id="KW-0902">Two-component regulatory system</keyword>
<feature type="domain" description="Histidine kinase" evidence="11">
    <location>
        <begin position="454"/>
        <end position="667"/>
    </location>
</feature>